<feature type="compositionally biased region" description="Basic residues" evidence="7">
    <location>
        <begin position="83"/>
        <end position="103"/>
    </location>
</feature>
<name>A0ABM1TEQ8_LIMPO</name>
<comment type="function">
    <text evidence="4">Possible splicing regulator involved in the control of cellular survival.</text>
</comment>
<proteinExistence type="predicted"/>
<dbReference type="PANTHER" id="PTHR31437">
    <property type="entry name" value="SREK1IP1 FAMILY MEMBER"/>
    <property type="match status" value="1"/>
</dbReference>
<dbReference type="GeneID" id="106470087"/>
<evidence type="ECO:0000256" key="1">
    <source>
        <dbReference type="ARBA" id="ARBA00022723"/>
    </source>
</evidence>
<keyword evidence="1" id="KW-0479">Metal-binding</keyword>
<evidence type="ECO:0000313" key="9">
    <source>
        <dbReference type="Proteomes" id="UP000694941"/>
    </source>
</evidence>
<evidence type="ECO:0000256" key="3">
    <source>
        <dbReference type="ARBA" id="ARBA00022833"/>
    </source>
</evidence>
<dbReference type="PROSITE" id="PS50158">
    <property type="entry name" value="ZF_CCHC"/>
    <property type="match status" value="1"/>
</dbReference>
<keyword evidence="2 6" id="KW-0863">Zinc-finger</keyword>
<dbReference type="InterPro" id="IPR001878">
    <property type="entry name" value="Znf_CCHC"/>
</dbReference>
<keyword evidence="9" id="KW-1185">Reference proteome</keyword>
<dbReference type="Proteomes" id="UP000694941">
    <property type="component" value="Unplaced"/>
</dbReference>
<dbReference type="SUPFAM" id="SSF57756">
    <property type="entry name" value="Retrovirus zinc finger-like domains"/>
    <property type="match status" value="1"/>
</dbReference>
<keyword evidence="3" id="KW-0862">Zinc</keyword>
<evidence type="ECO:0000256" key="6">
    <source>
        <dbReference type="PROSITE-ProRule" id="PRU00047"/>
    </source>
</evidence>
<evidence type="ECO:0000256" key="4">
    <source>
        <dbReference type="ARBA" id="ARBA00037746"/>
    </source>
</evidence>
<sequence>MENSLKDLMARLTNQTSDHVRPACQKCGYPGHFTYQCRNFVKVNPNKDIVLDISSTSSESDSEEEFVSPLQQISLHSQSEKEKKHKKTAKTKREKKRKKRHRSRTPETSNDSGSLSDVDTESTNSTKVPKKKKKQMKKQSKHKLKSKHHKKKSCKTKCNHNSSSTD</sequence>
<feature type="compositionally biased region" description="Basic residues" evidence="7">
    <location>
        <begin position="128"/>
        <end position="158"/>
    </location>
</feature>
<dbReference type="Pfam" id="PF13917">
    <property type="entry name" value="zf-CCHC_3"/>
    <property type="match status" value="1"/>
</dbReference>
<evidence type="ECO:0000256" key="2">
    <source>
        <dbReference type="ARBA" id="ARBA00022771"/>
    </source>
</evidence>
<dbReference type="RefSeq" id="XP_022254364.1">
    <property type="nucleotide sequence ID" value="XM_022398656.1"/>
</dbReference>
<feature type="compositionally biased region" description="Polar residues" evidence="7">
    <location>
        <begin position="106"/>
        <end position="117"/>
    </location>
</feature>
<evidence type="ECO:0000256" key="5">
    <source>
        <dbReference type="ARBA" id="ARBA00039180"/>
    </source>
</evidence>
<organism evidence="9 10">
    <name type="scientific">Limulus polyphemus</name>
    <name type="common">Atlantic horseshoe crab</name>
    <dbReference type="NCBI Taxonomy" id="6850"/>
    <lineage>
        <taxon>Eukaryota</taxon>
        <taxon>Metazoa</taxon>
        <taxon>Ecdysozoa</taxon>
        <taxon>Arthropoda</taxon>
        <taxon>Chelicerata</taxon>
        <taxon>Merostomata</taxon>
        <taxon>Xiphosura</taxon>
        <taxon>Limulidae</taxon>
        <taxon>Limulus</taxon>
    </lineage>
</organism>
<feature type="region of interest" description="Disordered" evidence="7">
    <location>
        <begin position="54"/>
        <end position="166"/>
    </location>
</feature>
<evidence type="ECO:0000313" key="10">
    <source>
        <dbReference type="RefSeq" id="XP_022254364.1"/>
    </source>
</evidence>
<reference evidence="10" key="1">
    <citation type="submission" date="2025-08" db="UniProtKB">
        <authorList>
            <consortium name="RefSeq"/>
        </authorList>
    </citation>
    <scope>IDENTIFICATION</scope>
    <source>
        <tissue evidence="10">Muscle</tissue>
    </source>
</reference>
<protein>
    <recommendedName>
        <fullName evidence="5">Protein SREK1IP1</fullName>
    </recommendedName>
</protein>
<accession>A0ABM1TEQ8</accession>
<gene>
    <name evidence="10" type="primary">LOC106470087</name>
</gene>
<dbReference type="InterPro" id="IPR036875">
    <property type="entry name" value="Znf_CCHC_sf"/>
</dbReference>
<feature type="domain" description="CCHC-type" evidence="8">
    <location>
        <begin position="24"/>
        <end position="39"/>
    </location>
</feature>
<dbReference type="PANTHER" id="PTHR31437:SF1">
    <property type="entry name" value="PROTEIN SREK1IP1"/>
    <property type="match status" value="1"/>
</dbReference>
<evidence type="ECO:0000256" key="7">
    <source>
        <dbReference type="SAM" id="MobiDB-lite"/>
    </source>
</evidence>
<evidence type="ECO:0000259" key="8">
    <source>
        <dbReference type="PROSITE" id="PS50158"/>
    </source>
</evidence>